<keyword evidence="7" id="KW-0472">Membrane</keyword>
<comment type="cofactor">
    <cofactor evidence="1">
        <name>L-ascorbate</name>
        <dbReference type="ChEBI" id="CHEBI:38290"/>
    </cofactor>
</comment>
<dbReference type="InterPro" id="IPR006620">
    <property type="entry name" value="Pro_4_hyd_alph"/>
</dbReference>
<dbReference type="GO" id="GO:0005783">
    <property type="term" value="C:endoplasmic reticulum"/>
    <property type="evidence" value="ECO:0007669"/>
    <property type="project" value="TreeGrafter"/>
</dbReference>
<reference evidence="9" key="1">
    <citation type="submission" date="2021-02" db="EMBL/GenBank/DDBJ databases">
        <authorList>
            <person name="Nowell W R."/>
        </authorList>
    </citation>
    <scope>NUCLEOTIDE SEQUENCE</scope>
</reference>
<feature type="transmembrane region" description="Helical" evidence="7">
    <location>
        <begin position="316"/>
        <end position="339"/>
    </location>
</feature>
<evidence type="ECO:0000256" key="3">
    <source>
        <dbReference type="ARBA" id="ARBA00022896"/>
    </source>
</evidence>
<sequence>MLINGLTNLEKVYFEDEPITNKHPKENNATAVMNKTTKNSEYKCIDHRYKIRIIQRTPLIVYIEKFLLPYEIRHLIELAKPLFSQSTIYENGEFVRNPHRTSWTADIERHETPVVKCIEERFAHFQGNLDLEHVEPLQVVKYTSDQEYKPHYDWFPEGDLHKFGSQRVATFFTYLYANCSQGETEFLKIRFEKSIHTKFCDILVCDEKVSQLGLRFRPLVGNSIFWYNVNEQGRGDPLTFHAGRAPTKDGLKIGLNTWIRSKKVTVKSFNDLSSAPPVSMPENGRNHGNTNANARLARHHSHSNNKNKTSILEAKWFKPVLIGAFIFLVVAVIALIIAFSVAGRSKESTVETTIVTTTSLATTSNENLTDIQSTTTTSTSTTILQLTSTINTNTPTIQSTTNPSTSVTSVRSTTVPTFIARLNMTNISNTTTRCDNDFQRTLVTIYVVQNCNYIY</sequence>
<dbReference type="Gene3D" id="2.60.120.620">
    <property type="entry name" value="q2cbj1_9rhob like domain"/>
    <property type="match status" value="1"/>
</dbReference>
<keyword evidence="7" id="KW-0812">Transmembrane</keyword>
<dbReference type="GO" id="GO:0005506">
    <property type="term" value="F:iron ion binding"/>
    <property type="evidence" value="ECO:0007669"/>
    <property type="project" value="InterPro"/>
</dbReference>
<dbReference type="GO" id="GO:0004656">
    <property type="term" value="F:procollagen-proline 4-dioxygenase activity"/>
    <property type="evidence" value="ECO:0007669"/>
    <property type="project" value="TreeGrafter"/>
</dbReference>
<dbReference type="EMBL" id="CAJNOR010003896">
    <property type="protein sequence ID" value="CAF1457642.1"/>
    <property type="molecule type" value="Genomic_DNA"/>
</dbReference>
<evidence type="ECO:0000256" key="4">
    <source>
        <dbReference type="ARBA" id="ARBA00022964"/>
    </source>
</evidence>
<keyword evidence="2" id="KW-0479">Metal-binding</keyword>
<dbReference type="PANTHER" id="PTHR10869:SF246">
    <property type="entry name" value="TRANSMEMBRANE PROLYL 4-HYDROXYLASE"/>
    <property type="match status" value="1"/>
</dbReference>
<keyword evidence="7" id="KW-1133">Transmembrane helix</keyword>
<feature type="domain" description="Prolyl 4-hydroxylase alpha subunit" evidence="8">
    <location>
        <begin position="58"/>
        <end position="260"/>
    </location>
</feature>
<evidence type="ECO:0000256" key="5">
    <source>
        <dbReference type="ARBA" id="ARBA00023002"/>
    </source>
</evidence>
<dbReference type="InterPro" id="IPR045054">
    <property type="entry name" value="P4HA-like"/>
</dbReference>
<evidence type="ECO:0000259" key="8">
    <source>
        <dbReference type="SMART" id="SM00702"/>
    </source>
</evidence>
<name>A0A815Q342_ADIRI</name>
<organism evidence="9 10">
    <name type="scientific">Adineta ricciae</name>
    <name type="common">Rotifer</name>
    <dbReference type="NCBI Taxonomy" id="249248"/>
    <lineage>
        <taxon>Eukaryota</taxon>
        <taxon>Metazoa</taxon>
        <taxon>Spiralia</taxon>
        <taxon>Gnathifera</taxon>
        <taxon>Rotifera</taxon>
        <taxon>Eurotatoria</taxon>
        <taxon>Bdelloidea</taxon>
        <taxon>Adinetida</taxon>
        <taxon>Adinetidae</taxon>
        <taxon>Adineta</taxon>
    </lineage>
</organism>
<protein>
    <recommendedName>
        <fullName evidence="8">Prolyl 4-hydroxylase alpha subunit domain-containing protein</fullName>
    </recommendedName>
</protein>
<dbReference type="PANTHER" id="PTHR10869">
    <property type="entry name" value="PROLYL 4-HYDROXYLASE ALPHA SUBUNIT"/>
    <property type="match status" value="1"/>
</dbReference>
<gene>
    <name evidence="9" type="ORF">XAT740_LOCUS37251</name>
</gene>
<keyword evidence="6" id="KW-0408">Iron</keyword>
<evidence type="ECO:0000256" key="7">
    <source>
        <dbReference type="SAM" id="Phobius"/>
    </source>
</evidence>
<keyword evidence="4" id="KW-0223">Dioxygenase</keyword>
<dbReference type="InterPro" id="IPR044862">
    <property type="entry name" value="Pro_4_hyd_alph_FE2OG_OXY"/>
</dbReference>
<keyword evidence="3" id="KW-0847">Vitamin C</keyword>
<proteinExistence type="predicted"/>
<accession>A0A815Q342</accession>
<evidence type="ECO:0000313" key="9">
    <source>
        <dbReference type="EMBL" id="CAF1457642.1"/>
    </source>
</evidence>
<evidence type="ECO:0000313" key="10">
    <source>
        <dbReference type="Proteomes" id="UP000663828"/>
    </source>
</evidence>
<dbReference type="AlphaFoldDB" id="A0A815Q342"/>
<dbReference type="SMART" id="SM00702">
    <property type="entry name" value="P4Hc"/>
    <property type="match status" value="1"/>
</dbReference>
<dbReference type="GO" id="GO:0031418">
    <property type="term" value="F:L-ascorbic acid binding"/>
    <property type="evidence" value="ECO:0007669"/>
    <property type="project" value="UniProtKB-KW"/>
</dbReference>
<evidence type="ECO:0000256" key="1">
    <source>
        <dbReference type="ARBA" id="ARBA00001961"/>
    </source>
</evidence>
<keyword evidence="10" id="KW-1185">Reference proteome</keyword>
<evidence type="ECO:0000256" key="2">
    <source>
        <dbReference type="ARBA" id="ARBA00022723"/>
    </source>
</evidence>
<evidence type="ECO:0000256" key="6">
    <source>
        <dbReference type="ARBA" id="ARBA00023004"/>
    </source>
</evidence>
<comment type="caution">
    <text evidence="9">The sequence shown here is derived from an EMBL/GenBank/DDBJ whole genome shotgun (WGS) entry which is preliminary data.</text>
</comment>
<dbReference type="Pfam" id="PF13640">
    <property type="entry name" value="2OG-FeII_Oxy_3"/>
    <property type="match status" value="1"/>
</dbReference>
<dbReference type="Proteomes" id="UP000663828">
    <property type="component" value="Unassembled WGS sequence"/>
</dbReference>
<keyword evidence="5" id="KW-0560">Oxidoreductase</keyword>